<dbReference type="NCBIfam" id="TIGR00575">
    <property type="entry name" value="dnlj"/>
    <property type="match status" value="1"/>
</dbReference>
<name>M1LWM5_9PROT</name>
<dbReference type="Proteomes" id="UP000011541">
    <property type="component" value="Chromosome"/>
</dbReference>
<evidence type="ECO:0000256" key="11">
    <source>
        <dbReference type="ARBA" id="ARBA00023204"/>
    </source>
</evidence>
<dbReference type="InterPro" id="IPR004150">
    <property type="entry name" value="NAD_DNA_ligase_OB"/>
</dbReference>
<evidence type="ECO:0000256" key="10">
    <source>
        <dbReference type="ARBA" id="ARBA00023027"/>
    </source>
</evidence>
<dbReference type="InterPro" id="IPR001679">
    <property type="entry name" value="DNA_ligase"/>
</dbReference>
<feature type="binding site" evidence="15">
    <location>
        <position position="424"/>
    </location>
    <ligand>
        <name>Zn(2+)</name>
        <dbReference type="ChEBI" id="CHEBI:29105"/>
    </ligand>
</feature>
<dbReference type="Pfam" id="PF03119">
    <property type="entry name" value="DNA_ligase_ZBD"/>
    <property type="match status" value="1"/>
</dbReference>
<dbReference type="PROSITE" id="PS01056">
    <property type="entry name" value="DNA_LIGASE_N2"/>
    <property type="match status" value="1"/>
</dbReference>
<dbReference type="Pfam" id="PF00533">
    <property type="entry name" value="BRCT"/>
    <property type="match status" value="1"/>
</dbReference>
<dbReference type="GO" id="GO:0003911">
    <property type="term" value="F:DNA ligase (NAD+) activity"/>
    <property type="evidence" value="ECO:0007669"/>
    <property type="project" value="UniProtKB-UniRule"/>
</dbReference>
<dbReference type="Pfam" id="PF12826">
    <property type="entry name" value="HHH_2"/>
    <property type="match status" value="1"/>
</dbReference>
<dbReference type="PANTHER" id="PTHR23389:SF9">
    <property type="entry name" value="DNA LIGASE"/>
    <property type="match status" value="1"/>
</dbReference>
<feature type="binding site" evidence="15">
    <location>
        <begin position="85"/>
        <end position="86"/>
    </location>
    <ligand>
        <name>NAD(+)</name>
        <dbReference type="ChEBI" id="CHEBI:57540"/>
    </ligand>
</feature>
<feature type="binding site" evidence="15">
    <location>
        <position position="144"/>
    </location>
    <ligand>
        <name>NAD(+)</name>
        <dbReference type="ChEBI" id="CHEBI:57540"/>
    </ligand>
</feature>
<keyword evidence="6 15" id="KW-0479">Metal-binding</keyword>
<keyword evidence="4 15" id="KW-0436">Ligase</keyword>
<evidence type="ECO:0000256" key="4">
    <source>
        <dbReference type="ARBA" id="ARBA00022598"/>
    </source>
</evidence>
<dbReference type="HOGENOM" id="CLU_007764_2_1_4"/>
<dbReference type="InterPro" id="IPR033136">
    <property type="entry name" value="DNA_ligase_CS"/>
</dbReference>
<dbReference type="EC" id="6.5.1.2" evidence="2 15"/>
<dbReference type="SMART" id="SM00292">
    <property type="entry name" value="BRCT"/>
    <property type="match status" value="1"/>
</dbReference>
<accession>M1LWM5</accession>
<feature type="active site" description="N6-AMP-lysine intermediate" evidence="15">
    <location>
        <position position="123"/>
    </location>
</feature>
<evidence type="ECO:0000256" key="12">
    <source>
        <dbReference type="ARBA" id="ARBA00023211"/>
    </source>
</evidence>
<keyword evidence="7 15" id="KW-0227">DNA damage</keyword>
<evidence type="ECO:0000256" key="8">
    <source>
        <dbReference type="ARBA" id="ARBA00022833"/>
    </source>
</evidence>
<dbReference type="Gene3D" id="1.10.150.20">
    <property type="entry name" value="5' to 3' exonuclease, C-terminal subdomain"/>
    <property type="match status" value="2"/>
</dbReference>
<dbReference type="CDD" id="cd17748">
    <property type="entry name" value="BRCT_DNA_ligase_like"/>
    <property type="match status" value="1"/>
</dbReference>
<dbReference type="HAMAP" id="MF_01588">
    <property type="entry name" value="DNA_ligase_A"/>
    <property type="match status" value="1"/>
</dbReference>
<keyword evidence="12 15" id="KW-0464">Manganese</keyword>
<protein>
    <recommendedName>
        <fullName evidence="3 15">DNA ligase</fullName>
        <ecNumber evidence="2 15">6.5.1.2</ecNumber>
    </recommendedName>
    <alternativeName>
        <fullName evidence="15">Polydeoxyribonucleotide synthase [NAD(+)]</fullName>
    </alternativeName>
</protein>
<dbReference type="Gene3D" id="3.40.50.10190">
    <property type="entry name" value="BRCT domain"/>
    <property type="match status" value="1"/>
</dbReference>
<evidence type="ECO:0000256" key="1">
    <source>
        <dbReference type="ARBA" id="ARBA00004067"/>
    </source>
</evidence>
<comment type="cofactor">
    <cofactor evidence="15">
        <name>Mg(2+)</name>
        <dbReference type="ChEBI" id="CHEBI:18420"/>
    </cofactor>
    <cofactor evidence="15">
        <name>Mn(2+)</name>
        <dbReference type="ChEBI" id="CHEBI:29035"/>
    </cofactor>
</comment>
<reference evidence="18 19" key="1">
    <citation type="journal article" date="2013" name="Genome Biol. Evol.">
        <title>Genome evolution and phylogenomic analysis of candidatus kinetoplastibacterium, the betaproteobacterial endosymbionts of strigomonas and angomonas.</title>
        <authorList>
            <person name="Alves J.M."/>
            <person name="Serrano M.G."/>
            <person name="Maia da Silva F."/>
            <person name="Voegtly L.J."/>
            <person name="Matveyev A.V."/>
            <person name="Teixeira M.M."/>
            <person name="Camargo E.P."/>
            <person name="Buck G.A."/>
        </authorList>
    </citation>
    <scope>NUCLEOTIDE SEQUENCE [LARGE SCALE GENOMIC DNA]</scope>
    <source>
        <strain evidence="18 19">TCC290E</strain>
    </source>
</reference>
<dbReference type="FunFam" id="3.30.470.30:FF:000001">
    <property type="entry name" value="DNA ligase"/>
    <property type="match status" value="1"/>
</dbReference>
<evidence type="ECO:0000256" key="3">
    <source>
        <dbReference type="ARBA" id="ARBA00013308"/>
    </source>
</evidence>
<dbReference type="SUPFAM" id="SSF52113">
    <property type="entry name" value="BRCT domain"/>
    <property type="match status" value="1"/>
</dbReference>
<feature type="binding site" evidence="15">
    <location>
        <position position="306"/>
    </location>
    <ligand>
        <name>NAD(+)</name>
        <dbReference type="ChEBI" id="CHEBI:57540"/>
    </ligand>
</feature>
<feature type="binding site" evidence="15">
    <location>
        <begin position="36"/>
        <end position="40"/>
    </location>
    <ligand>
        <name>NAD(+)</name>
        <dbReference type="ChEBI" id="CHEBI:57540"/>
    </ligand>
</feature>
<dbReference type="InterPro" id="IPR012340">
    <property type="entry name" value="NA-bd_OB-fold"/>
</dbReference>
<dbReference type="NCBIfam" id="NF005932">
    <property type="entry name" value="PRK07956.1"/>
    <property type="match status" value="1"/>
</dbReference>
<dbReference type="OrthoDB" id="9759736at2"/>
<feature type="binding site" evidence="15">
    <location>
        <position position="427"/>
    </location>
    <ligand>
        <name>Zn(2+)</name>
        <dbReference type="ChEBI" id="CHEBI:29105"/>
    </ligand>
</feature>
<dbReference type="EMBL" id="CP003805">
    <property type="protein sequence ID" value="AGF48471.1"/>
    <property type="molecule type" value="Genomic_DNA"/>
</dbReference>
<evidence type="ECO:0000256" key="9">
    <source>
        <dbReference type="ARBA" id="ARBA00022842"/>
    </source>
</evidence>
<dbReference type="CDD" id="cd00114">
    <property type="entry name" value="LIGANc"/>
    <property type="match status" value="1"/>
</dbReference>
<feature type="domain" description="BRCT" evidence="17">
    <location>
        <begin position="606"/>
        <end position="684"/>
    </location>
</feature>
<dbReference type="InterPro" id="IPR018239">
    <property type="entry name" value="DNA_ligase_AS"/>
</dbReference>
<evidence type="ECO:0000256" key="14">
    <source>
        <dbReference type="ARBA" id="ARBA00060881"/>
    </source>
</evidence>
<keyword evidence="8 15" id="KW-0862">Zinc</keyword>
<dbReference type="PATRIC" id="fig|1208920.3.peg.461"/>
<organism evidence="18 19">
    <name type="scientific">Candidatus Kinetoplastidibacterium stringomonadis TCC290E</name>
    <dbReference type="NCBI Taxonomy" id="1208920"/>
    <lineage>
        <taxon>Bacteria</taxon>
        <taxon>Pseudomonadati</taxon>
        <taxon>Pseudomonadota</taxon>
        <taxon>Betaproteobacteria</taxon>
        <taxon>Candidatus Kinetoplastidibacterium</taxon>
    </lineage>
</organism>
<feature type="binding site" evidence="15">
    <location>
        <position position="121"/>
    </location>
    <ligand>
        <name>NAD(+)</name>
        <dbReference type="ChEBI" id="CHEBI:57540"/>
    </ligand>
</feature>
<dbReference type="Gene3D" id="2.40.50.140">
    <property type="entry name" value="Nucleic acid-binding proteins"/>
    <property type="match status" value="1"/>
</dbReference>
<feature type="binding site" evidence="15">
    <location>
        <position position="180"/>
    </location>
    <ligand>
        <name>NAD(+)</name>
        <dbReference type="ChEBI" id="CHEBI:57540"/>
    </ligand>
</feature>
<sequence length="684" mass="77158">MFQDIELLKYKIESLRRTIEEHNVHYYCYDSPIISDLEYDNLMCELLNLESTYPDLITKYSPTQRVGSSPLASFDKIEHSVPMLSLSNAFTSEDVDLFNKRVISLLRKKIEIKNDIEYFCDLKLDGLAVNIRYEDGVLAYGSTRGDGYIGEDVTSNIRAIKSIPLRLVGDVPKVLDIRGEVLMYKKDFENLNNNNIKNGERVFVNPRNAAAGSLRNLDSKISAMRKLRFFAYGWGNITDNNHPNKIIKLNHKTHESVLDWFVSLGLPVNKRYHKVVSGIDGILDYYKSIVKNRNFLPYGIDGVVYKVNSLNKQNILGYSSRAPRFALAHKFLAEEAVTQLVAIDIQVGRTGAITPVARLNPIFVGGVTVSNATLHNENEIRRKDIRIGDFVIIRRAGDVIPEVVSTVAELRPKDTIQFHMLDRCPVCDSAIKRIENEVTYRCTGGLCCPAQLKQGLHHALSRKAFNIIGFGKKLVDKLVDIGCIRSLVDVFRLTFSDLMNVELVAEKSATNLLKSIDSARKPSLSSFLFAMGIKHVGEATAVDISKRFRTIENIIFASFEDFLSVKDIGYKTAYSIRLFFSEKHNLDVISSLKSIDVYPLPEKQTKSNCKLEGKLFAITGKLPNISREEMIKYIESNGGKVTNHISKKINYLIAGESFGKKLEFAENNGIQVIDQEAFIKLIDL</sequence>
<dbReference type="SUPFAM" id="SSF47781">
    <property type="entry name" value="RuvA domain 2-like"/>
    <property type="match status" value="1"/>
</dbReference>
<dbReference type="Pfam" id="PF01653">
    <property type="entry name" value="DNA_ligase_aden"/>
    <property type="match status" value="1"/>
</dbReference>
<dbReference type="InterPro" id="IPR036420">
    <property type="entry name" value="BRCT_dom_sf"/>
</dbReference>
<dbReference type="SUPFAM" id="SSF56091">
    <property type="entry name" value="DNA ligase/mRNA capping enzyme, catalytic domain"/>
    <property type="match status" value="1"/>
</dbReference>
<evidence type="ECO:0000256" key="5">
    <source>
        <dbReference type="ARBA" id="ARBA00022705"/>
    </source>
</evidence>
<evidence type="ECO:0000256" key="16">
    <source>
        <dbReference type="RuleBase" id="RU000618"/>
    </source>
</evidence>
<evidence type="ECO:0000256" key="2">
    <source>
        <dbReference type="ARBA" id="ARBA00012722"/>
    </source>
</evidence>
<evidence type="ECO:0000256" key="7">
    <source>
        <dbReference type="ARBA" id="ARBA00022763"/>
    </source>
</evidence>
<dbReference type="GO" id="GO:0046872">
    <property type="term" value="F:metal ion binding"/>
    <property type="evidence" value="ECO:0007669"/>
    <property type="project" value="UniProtKB-KW"/>
</dbReference>
<evidence type="ECO:0000256" key="6">
    <source>
        <dbReference type="ARBA" id="ARBA00022723"/>
    </source>
</evidence>
<keyword evidence="10 15" id="KW-0520">NAD</keyword>
<feature type="binding site" evidence="15">
    <location>
        <position position="448"/>
    </location>
    <ligand>
        <name>Zn(2+)</name>
        <dbReference type="ChEBI" id="CHEBI:29105"/>
    </ligand>
</feature>
<dbReference type="InterPro" id="IPR013840">
    <property type="entry name" value="DNAligase_N"/>
</dbReference>
<dbReference type="PROSITE" id="PS50172">
    <property type="entry name" value="BRCT"/>
    <property type="match status" value="1"/>
</dbReference>
<dbReference type="InterPro" id="IPR010994">
    <property type="entry name" value="RuvA_2-like"/>
</dbReference>
<comment type="catalytic activity">
    <reaction evidence="13 15 16">
        <text>NAD(+) + (deoxyribonucleotide)n-3'-hydroxyl + 5'-phospho-(deoxyribonucleotide)m = (deoxyribonucleotide)n+m + AMP + beta-nicotinamide D-nucleotide.</text>
        <dbReference type="EC" id="6.5.1.2"/>
    </reaction>
</comment>
<dbReference type="GO" id="GO:0006260">
    <property type="term" value="P:DNA replication"/>
    <property type="evidence" value="ECO:0007669"/>
    <property type="project" value="UniProtKB-KW"/>
</dbReference>
<proteinExistence type="inferred from homology"/>
<dbReference type="eggNOG" id="COG0272">
    <property type="taxonomic scope" value="Bacteria"/>
</dbReference>
<feature type="binding site" evidence="15">
    <location>
        <position position="330"/>
    </location>
    <ligand>
        <name>NAD(+)</name>
        <dbReference type="ChEBI" id="CHEBI:57540"/>
    </ligand>
</feature>
<evidence type="ECO:0000259" key="17">
    <source>
        <dbReference type="PROSITE" id="PS50172"/>
    </source>
</evidence>
<comment type="similarity">
    <text evidence="14 15">Belongs to the NAD-dependent DNA ligase family. LigA subfamily.</text>
</comment>
<dbReference type="SUPFAM" id="SSF50249">
    <property type="entry name" value="Nucleic acid-binding proteins"/>
    <property type="match status" value="1"/>
</dbReference>
<dbReference type="RefSeq" id="WP_015397157.1">
    <property type="nucleotide sequence ID" value="NC_020299.1"/>
</dbReference>
<keyword evidence="19" id="KW-1185">Reference proteome</keyword>
<dbReference type="PROSITE" id="PS01055">
    <property type="entry name" value="DNA_LIGASE_N1"/>
    <property type="match status" value="1"/>
</dbReference>
<dbReference type="SMART" id="SM00532">
    <property type="entry name" value="LIGANc"/>
    <property type="match status" value="1"/>
</dbReference>
<dbReference type="AlphaFoldDB" id="M1LWM5"/>
<keyword evidence="5 15" id="KW-0235">DNA replication</keyword>
<dbReference type="Pfam" id="PF03120">
    <property type="entry name" value="OB_DNA_ligase"/>
    <property type="match status" value="1"/>
</dbReference>
<dbReference type="STRING" id="1208920.CONE_0734"/>
<evidence type="ECO:0000313" key="18">
    <source>
        <dbReference type="EMBL" id="AGF48471.1"/>
    </source>
</evidence>
<dbReference type="KEGG" id="kon:CONE_0734"/>
<evidence type="ECO:0000313" key="19">
    <source>
        <dbReference type="Proteomes" id="UP000011541"/>
    </source>
</evidence>
<dbReference type="InterPro" id="IPR001357">
    <property type="entry name" value="BRCT_dom"/>
</dbReference>
<dbReference type="InterPro" id="IPR013839">
    <property type="entry name" value="DNAligase_adenylation"/>
</dbReference>
<dbReference type="Gene3D" id="3.30.470.30">
    <property type="entry name" value="DNA ligase/mRNA capping enzyme"/>
    <property type="match status" value="1"/>
</dbReference>
<evidence type="ECO:0000256" key="13">
    <source>
        <dbReference type="ARBA" id="ARBA00034005"/>
    </source>
</evidence>
<dbReference type="InterPro" id="IPR041663">
    <property type="entry name" value="DisA/LigA_HHH"/>
</dbReference>
<comment type="function">
    <text evidence="1 15">DNA ligase that catalyzes the formation of phosphodiester linkages between 5'-phosphoryl and 3'-hydroxyl groups in double-stranded DNA using NAD as a coenzyme and as the energy source for the reaction. It is essential for DNA replication and repair of damaged DNA.</text>
</comment>
<dbReference type="Gene3D" id="1.10.287.610">
    <property type="entry name" value="Helix hairpin bin"/>
    <property type="match status" value="1"/>
</dbReference>
<dbReference type="InterPro" id="IPR004149">
    <property type="entry name" value="Znf_DNAligase_C4"/>
</dbReference>
<gene>
    <name evidence="15" type="primary">ligA</name>
    <name evidence="18" type="ORF">CONE_0734</name>
</gene>
<keyword evidence="9 15" id="KW-0460">Magnesium</keyword>
<dbReference type="PANTHER" id="PTHR23389">
    <property type="entry name" value="CHROMOSOME TRANSMISSION FIDELITY FACTOR 18"/>
    <property type="match status" value="1"/>
</dbReference>
<dbReference type="FunFam" id="2.40.50.140:FF:000012">
    <property type="entry name" value="DNA ligase"/>
    <property type="match status" value="1"/>
</dbReference>
<dbReference type="PIRSF" id="PIRSF001604">
    <property type="entry name" value="LigA"/>
    <property type="match status" value="1"/>
</dbReference>
<dbReference type="Gene3D" id="6.20.10.30">
    <property type="match status" value="1"/>
</dbReference>
<evidence type="ECO:0000256" key="15">
    <source>
        <dbReference type="HAMAP-Rule" id="MF_01588"/>
    </source>
</evidence>
<comment type="caution">
    <text evidence="15">Lacks conserved residue(s) required for the propagation of feature annotation.</text>
</comment>
<dbReference type="GO" id="GO:0006281">
    <property type="term" value="P:DNA repair"/>
    <property type="evidence" value="ECO:0007669"/>
    <property type="project" value="UniProtKB-KW"/>
</dbReference>
<keyword evidence="11 15" id="KW-0234">DNA repair</keyword>